<dbReference type="AlphaFoldDB" id="A0A133UQ93"/>
<feature type="transmembrane region" description="Helical" evidence="1">
    <location>
        <begin position="12"/>
        <end position="28"/>
    </location>
</feature>
<protein>
    <submittedName>
        <fullName evidence="2">Uncharacterized protein</fullName>
    </submittedName>
</protein>
<reference evidence="2 3" key="1">
    <citation type="journal article" date="2016" name="Sci. Rep.">
        <title>Metabolic traits of an uncultured archaeal lineage -MSBL1- from brine pools of the Red Sea.</title>
        <authorList>
            <person name="Mwirichia R."/>
            <person name="Alam I."/>
            <person name="Rashid M."/>
            <person name="Vinu M."/>
            <person name="Ba-Alawi W."/>
            <person name="Anthony Kamau A."/>
            <person name="Kamanda Ngugi D."/>
            <person name="Goker M."/>
            <person name="Klenk H.P."/>
            <person name="Bajic V."/>
            <person name="Stingl U."/>
        </authorList>
    </citation>
    <scope>NUCLEOTIDE SEQUENCE [LARGE SCALE GENOMIC DNA]</scope>
    <source>
        <strain evidence="2">SCGC-AAA259I09</strain>
    </source>
</reference>
<feature type="transmembrane region" description="Helical" evidence="1">
    <location>
        <begin position="77"/>
        <end position="95"/>
    </location>
</feature>
<keyword evidence="3" id="KW-1185">Reference proteome</keyword>
<proteinExistence type="predicted"/>
<sequence>MPAPVPSFLEPIIPLLVPFVLGVIIGGILKNALKFLIALVALLAIAPYLGYEKLPTMGEFIDIMREGFGYGRSMTNWIPLNSGIFVVGVAIGFWFS</sequence>
<evidence type="ECO:0000313" key="3">
    <source>
        <dbReference type="Proteomes" id="UP000070463"/>
    </source>
</evidence>
<comment type="caution">
    <text evidence="2">The sequence shown here is derived from an EMBL/GenBank/DDBJ whole genome shotgun (WGS) entry which is preliminary data.</text>
</comment>
<name>A0A133UQ93_9EURY</name>
<dbReference type="Proteomes" id="UP000070463">
    <property type="component" value="Unassembled WGS sequence"/>
</dbReference>
<keyword evidence="1" id="KW-0812">Transmembrane</keyword>
<evidence type="ECO:0000256" key="1">
    <source>
        <dbReference type="SAM" id="Phobius"/>
    </source>
</evidence>
<organism evidence="2 3">
    <name type="scientific">candidate division MSBL1 archaeon SCGC-AAA259I09</name>
    <dbReference type="NCBI Taxonomy" id="1698267"/>
    <lineage>
        <taxon>Archaea</taxon>
        <taxon>Methanobacteriati</taxon>
        <taxon>Methanobacteriota</taxon>
        <taxon>candidate division MSBL1</taxon>
    </lineage>
</organism>
<gene>
    <name evidence="2" type="ORF">AKJ37_05380</name>
</gene>
<dbReference type="EMBL" id="LHXR01000086">
    <property type="protein sequence ID" value="KXA96368.1"/>
    <property type="molecule type" value="Genomic_DNA"/>
</dbReference>
<evidence type="ECO:0000313" key="2">
    <source>
        <dbReference type="EMBL" id="KXA96368.1"/>
    </source>
</evidence>
<feature type="transmembrane region" description="Helical" evidence="1">
    <location>
        <begin position="35"/>
        <end position="51"/>
    </location>
</feature>
<keyword evidence="1" id="KW-1133">Transmembrane helix</keyword>
<accession>A0A133UQ93</accession>
<keyword evidence="1" id="KW-0472">Membrane</keyword>